<dbReference type="Proteomes" id="UP001229486">
    <property type="component" value="Unassembled WGS sequence"/>
</dbReference>
<dbReference type="Pfam" id="PF08031">
    <property type="entry name" value="BBE"/>
    <property type="match status" value="1"/>
</dbReference>
<dbReference type="GO" id="GO:0050660">
    <property type="term" value="F:flavin adenine dinucleotide binding"/>
    <property type="evidence" value="ECO:0007669"/>
    <property type="project" value="InterPro"/>
</dbReference>
<dbReference type="Gene3D" id="3.30.465.10">
    <property type="match status" value="1"/>
</dbReference>
<dbReference type="InterPro" id="IPR016169">
    <property type="entry name" value="FAD-bd_PCMH_sub2"/>
</dbReference>
<accession>A0AB73IM71</accession>
<evidence type="ECO:0000313" key="2">
    <source>
        <dbReference type="EMBL" id="MDP9651005.1"/>
    </source>
</evidence>
<reference evidence="2" key="1">
    <citation type="submission" date="2023-07" db="EMBL/GenBank/DDBJ databases">
        <title>Sorghum-associated microbial communities from plants grown in Nebraska, USA.</title>
        <authorList>
            <person name="Schachtman D."/>
        </authorList>
    </citation>
    <scope>NUCLEOTIDE SEQUENCE</scope>
    <source>
        <strain evidence="2">DS1061</strain>
    </source>
</reference>
<dbReference type="InterPro" id="IPR012951">
    <property type="entry name" value="BBE"/>
</dbReference>
<gene>
    <name evidence="2" type="ORF">J2793_006480</name>
</gene>
<feature type="domain" description="Berberine/berberine-like" evidence="1">
    <location>
        <begin position="197"/>
        <end position="240"/>
    </location>
</feature>
<dbReference type="GO" id="GO:0016491">
    <property type="term" value="F:oxidoreductase activity"/>
    <property type="evidence" value="ECO:0007669"/>
    <property type="project" value="InterPro"/>
</dbReference>
<evidence type="ECO:0000259" key="1">
    <source>
        <dbReference type="Pfam" id="PF08031"/>
    </source>
</evidence>
<proteinExistence type="predicted"/>
<dbReference type="AlphaFoldDB" id="A0AB73IM71"/>
<evidence type="ECO:0000313" key="3">
    <source>
        <dbReference type="Proteomes" id="UP001229486"/>
    </source>
</evidence>
<comment type="caution">
    <text evidence="2">The sequence shown here is derived from an EMBL/GenBank/DDBJ whole genome shotgun (WGS) entry which is preliminary data.</text>
</comment>
<dbReference type="Gene3D" id="3.40.462.20">
    <property type="match status" value="1"/>
</dbReference>
<protein>
    <recommendedName>
        <fullName evidence="1">Berberine/berberine-like domain-containing protein</fullName>
    </recommendedName>
</protein>
<sequence>MSMVCQGLNEEQAQAVWAPFTDWVRASPADFTLDGEPQIGAGPARRWWDLKSNPGLVPDPRAGAAAQHGWWRGDGDEASLFLYGYESQWLPATLLEPAQRGQLAAALMGAAQFHAVQLHVNKGLAGAPEEVNERARQCAMNPKVVDAFALMIVAAGGPPPFAGLPITPPSVTEAHRQAKRVARAAAVLRALAPQSGSYLSETDFFRGDWREAFWGANYARLKAIKDRYDPEGFFFVHHGVGSEDWSADGFTPVRS</sequence>
<organism evidence="2 3">
    <name type="scientific">Paraburkholderia caledonica</name>
    <dbReference type="NCBI Taxonomy" id="134536"/>
    <lineage>
        <taxon>Bacteria</taxon>
        <taxon>Pseudomonadati</taxon>
        <taxon>Pseudomonadota</taxon>
        <taxon>Betaproteobacteria</taxon>
        <taxon>Burkholderiales</taxon>
        <taxon>Burkholderiaceae</taxon>
        <taxon>Paraburkholderia</taxon>
    </lineage>
</organism>
<name>A0AB73IM71_9BURK</name>
<dbReference type="EMBL" id="JAURTK010000014">
    <property type="protein sequence ID" value="MDP9651005.1"/>
    <property type="molecule type" value="Genomic_DNA"/>
</dbReference>